<protein>
    <recommendedName>
        <fullName evidence="4">RNA polymerase Rpb4/RPC9 core domain-containing protein</fullName>
    </recommendedName>
</protein>
<dbReference type="STRING" id="109376.A0A0D2ZVT2"/>
<dbReference type="PANTHER" id="PTHR21297">
    <property type="entry name" value="DNA-DIRECTED RNA POLYMERASE II"/>
    <property type="match status" value="1"/>
</dbReference>
<evidence type="ECO:0000313" key="5">
    <source>
        <dbReference type="EnsemblPlants" id="Bo02022s010.1"/>
    </source>
</evidence>
<dbReference type="InterPro" id="IPR005574">
    <property type="entry name" value="Rpb4/RPC9"/>
</dbReference>
<dbReference type="Pfam" id="PF03874">
    <property type="entry name" value="RNA_pol_Rpb4"/>
    <property type="match status" value="1"/>
</dbReference>
<dbReference type="InterPro" id="IPR010997">
    <property type="entry name" value="HRDC-like_sf"/>
</dbReference>
<dbReference type="AlphaFoldDB" id="A0A0D2ZVT2"/>
<organism evidence="5 6">
    <name type="scientific">Brassica oleracea var. oleracea</name>
    <dbReference type="NCBI Taxonomy" id="109376"/>
    <lineage>
        <taxon>Eukaryota</taxon>
        <taxon>Viridiplantae</taxon>
        <taxon>Streptophyta</taxon>
        <taxon>Embryophyta</taxon>
        <taxon>Tracheophyta</taxon>
        <taxon>Spermatophyta</taxon>
        <taxon>Magnoliopsida</taxon>
        <taxon>eudicotyledons</taxon>
        <taxon>Gunneridae</taxon>
        <taxon>Pentapetalae</taxon>
        <taxon>rosids</taxon>
        <taxon>malvids</taxon>
        <taxon>Brassicales</taxon>
        <taxon>Brassicaceae</taxon>
        <taxon>Brassiceae</taxon>
        <taxon>Brassica</taxon>
    </lineage>
</organism>
<sequence>MSGEEEENAAKLKIGDEFLKAKCLMNCEVSLILEHKYEQLQQVSEDPMNQVSQVIEKSLQYVKRFSRYKNPYAVRQVREYHLSFHRILSRHQLTEFELCVLGNLCLETAKEAVAMVPSLKVSMKTQLVSQEELIEMQQQKTSQETVRDILAHHSRRNPYKIMEMCNMVGIDDAILYSLPSQLTKSGIQKVKIAAALLKEADAYVLDEPSSYLSRKERLRVAHAIVSVIGPNKYVVVADEDVKMVEHISKSIFKVDGTPNVNGHVKPFTYHRF</sequence>
<accession>A0A0D2ZVT2</accession>
<dbReference type="InterPro" id="IPR038324">
    <property type="entry name" value="Rpb4/RPC9_sf"/>
</dbReference>
<dbReference type="eggNOG" id="KOG0063">
    <property type="taxonomic scope" value="Eukaryota"/>
</dbReference>
<proteinExistence type="inferred from homology"/>
<dbReference type="GO" id="GO:0005524">
    <property type="term" value="F:ATP binding"/>
    <property type="evidence" value="ECO:0007669"/>
    <property type="project" value="InterPro"/>
</dbReference>
<dbReference type="SUPFAM" id="SSF52540">
    <property type="entry name" value="P-loop containing nucleoside triphosphate hydrolases"/>
    <property type="match status" value="1"/>
</dbReference>
<evidence type="ECO:0000256" key="2">
    <source>
        <dbReference type="ARBA" id="ARBA00023242"/>
    </source>
</evidence>
<dbReference type="InterPro" id="IPR006590">
    <property type="entry name" value="RNA_pol_Rpb4/RPC9_core"/>
</dbReference>
<comment type="subcellular location">
    <subcellularLocation>
        <location evidence="1">Nucleus</location>
    </subcellularLocation>
</comment>
<evidence type="ECO:0000313" key="6">
    <source>
        <dbReference type="Proteomes" id="UP000032141"/>
    </source>
</evidence>
<evidence type="ECO:0000256" key="1">
    <source>
        <dbReference type="ARBA" id="ARBA00004123"/>
    </source>
</evidence>
<evidence type="ECO:0000259" key="4">
    <source>
        <dbReference type="SMART" id="SM00657"/>
    </source>
</evidence>
<dbReference type="InterPro" id="IPR045222">
    <property type="entry name" value="Rpb4-like"/>
</dbReference>
<dbReference type="eggNOG" id="KOG2351">
    <property type="taxonomic scope" value="Eukaryota"/>
</dbReference>
<evidence type="ECO:0000256" key="3">
    <source>
        <dbReference type="ARBA" id="ARBA00025724"/>
    </source>
</evidence>
<name>A0A0D2ZVT2_BRAOL</name>
<dbReference type="EnsemblPlants" id="Bo02022s010.1">
    <property type="protein sequence ID" value="Bo02022s010.1"/>
    <property type="gene ID" value="Bo02022s010"/>
</dbReference>
<reference evidence="5" key="1">
    <citation type="journal article" date="2014" name="Genome Biol.">
        <title>Transcriptome and methylome profiling reveals relics of genome dominance in the mesopolyploid Brassica oleracea.</title>
        <authorList>
            <person name="Parkin I.A."/>
            <person name="Koh C."/>
            <person name="Tang H."/>
            <person name="Robinson S.J."/>
            <person name="Kagale S."/>
            <person name="Clarke W.E."/>
            <person name="Town C.D."/>
            <person name="Nixon J."/>
            <person name="Krishnakumar V."/>
            <person name="Bidwell S.L."/>
            <person name="Denoeud F."/>
            <person name="Belcram H."/>
            <person name="Links M.G."/>
            <person name="Just J."/>
            <person name="Clarke C."/>
            <person name="Bender T."/>
            <person name="Huebert T."/>
            <person name="Mason A.S."/>
            <person name="Pires J.C."/>
            <person name="Barker G."/>
            <person name="Moore J."/>
            <person name="Walley P.G."/>
            <person name="Manoli S."/>
            <person name="Batley J."/>
            <person name="Edwards D."/>
            <person name="Nelson M.N."/>
            <person name="Wang X."/>
            <person name="Paterson A.H."/>
            <person name="King G."/>
            <person name="Bancroft I."/>
            <person name="Chalhoub B."/>
            <person name="Sharpe A.G."/>
        </authorList>
    </citation>
    <scope>NUCLEOTIDE SEQUENCE [LARGE SCALE GENOMIC DNA]</scope>
    <source>
        <strain evidence="5">cv. TO1000</strain>
    </source>
</reference>
<feature type="domain" description="RNA polymerase Rpb4/RPC9 core" evidence="4">
    <location>
        <begin position="16"/>
        <end position="147"/>
    </location>
</feature>
<dbReference type="Proteomes" id="UP000032141">
    <property type="component" value="Unassembled WGS sequence"/>
</dbReference>
<dbReference type="GO" id="GO:0006352">
    <property type="term" value="P:DNA-templated transcription initiation"/>
    <property type="evidence" value="ECO:0007669"/>
    <property type="project" value="InterPro"/>
</dbReference>
<dbReference type="Gene3D" id="1.20.1250.40">
    <property type="match status" value="1"/>
</dbReference>
<dbReference type="SUPFAM" id="SSF47819">
    <property type="entry name" value="HRDC-like"/>
    <property type="match status" value="1"/>
</dbReference>
<keyword evidence="2" id="KW-0539">Nucleus</keyword>
<comment type="similarity">
    <text evidence="3">Belongs to the eukaryotic RPB4 RNA polymerase subunit family.</text>
</comment>
<dbReference type="HOGENOM" id="CLU_1024333_0_0_1"/>
<dbReference type="SMART" id="SM00657">
    <property type="entry name" value="RPOL4c"/>
    <property type="match status" value="1"/>
</dbReference>
<dbReference type="GO" id="GO:0005634">
    <property type="term" value="C:nucleus"/>
    <property type="evidence" value="ECO:0007669"/>
    <property type="project" value="UniProtKB-SubCell"/>
</dbReference>
<reference evidence="5" key="2">
    <citation type="submission" date="2015-06" db="UniProtKB">
        <authorList>
            <consortium name="EnsemblPlants"/>
        </authorList>
    </citation>
    <scope>IDENTIFICATION</scope>
</reference>
<keyword evidence="6" id="KW-1185">Reference proteome</keyword>
<dbReference type="GO" id="GO:0030880">
    <property type="term" value="C:RNA polymerase complex"/>
    <property type="evidence" value="ECO:0007669"/>
    <property type="project" value="InterPro"/>
</dbReference>
<dbReference type="GO" id="GO:0016887">
    <property type="term" value="F:ATP hydrolysis activity"/>
    <property type="evidence" value="ECO:0007669"/>
    <property type="project" value="InterPro"/>
</dbReference>
<dbReference type="InterPro" id="IPR027417">
    <property type="entry name" value="P-loop_NTPase"/>
</dbReference>
<dbReference type="Gramene" id="Bo02022s010.1">
    <property type="protein sequence ID" value="Bo02022s010.1"/>
    <property type="gene ID" value="Bo02022s010"/>
</dbReference>